<evidence type="ECO:0000259" key="5">
    <source>
        <dbReference type="PROSITE" id="PS50072"/>
    </source>
</evidence>
<feature type="compositionally biased region" description="Basic residues" evidence="3">
    <location>
        <begin position="20"/>
        <end position="31"/>
    </location>
</feature>
<dbReference type="PANTHER" id="PTHR45625">
    <property type="entry name" value="PEPTIDYL-PROLYL CIS-TRANS ISOMERASE-RELATED"/>
    <property type="match status" value="1"/>
</dbReference>
<dbReference type="GO" id="GO:0003755">
    <property type="term" value="F:peptidyl-prolyl cis-trans isomerase activity"/>
    <property type="evidence" value="ECO:0007669"/>
    <property type="project" value="UniProtKB-UniRule"/>
</dbReference>
<dbReference type="Gene3D" id="2.40.100.10">
    <property type="entry name" value="Cyclophilin-like"/>
    <property type="match status" value="1"/>
</dbReference>
<dbReference type="PRINTS" id="PR00153">
    <property type="entry name" value="CSAPPISMRASE"/>
</dbReference>
<evidence type="ECO:0000256" key="1">
    <source>
        <dbReference type="ARBA" id="ARBA00002388"/>
    </source>
</evidence>
<sequence>MAGSSKRERQLARERYVRQQQRRAQQRARRRQRQQVLGAVVAVVAVLAGVAFIGFLVRDGGDDDTGAAGAVSSPQASTSTESSAPPVAIPVAGCTDATAKAVEKPSFSKEPALTVAKTSYTATLATNCGDVVLTLDGAKAPRTVNSFAFLAGKKYFDGTACHRLTTSGIYVLQCGDPSATGSGTPGYSFPDENLPAKTSTVYKAGTVAMANSGPGTNGSQFFLVYKDSTLGPNYSVFGTITKGLDVLTKVAGAGSDSSNGEGDGKPNQPVVLQTVTVKKAG</sequence>
<keyword evidence="2" id="KW-0697">Rotamase</keyword>
<name>A0A420XSD5_9ACTN</name>
<evidence type="ECO:0000313" key="6">
    <source>
        <dbReference type="EMBL" id="RKS77740.1"/>
    </source>
</evidence>
<feature type="transmembrane region" description="Helical" evidence="4">
    <location>
        <begin position="36"/>
        <end position="57"/>
    </location>
</feature>
<feature type="region of interest" description="Disordered" evidence="3">
    <location>
        <begin position="66"/>
        <end position="89"/>
    </location>
</feature>
<dbReference type="OrthoDB" id="5507614at2"/>
<feature type="compositionally biased region" description="Low complexity" evidence="3">
    <location>
        <begin position="66"/>
        <end position="86"/>
    </location>
</feature>
<evidence type="ECO:0000256" key="4">
    <source>
        <dbReference type="SAM" id="Phobius"/>
    </source>
</evidence>
<keyword evidence="2 6" id="KW-0413">Isomerase</keyword>
<feature type="compositionally biased region" description="Basic and acidic residues" evidence="3">
    <location>
        <begin position="1"/>
        <end position="17"/>
    </location>
</feature>
<evidence type="ECO:0000256" key="2">
    <source>
        <dbReference type="RuleBase" id="RU363019"/>
    </source>
</evidence>
<comment type="caution">
    <text evidence="6">The sequence shown here is derived from an EMBL/GenBank/DDBJ whole genome shotgun (WGS) entry which is preliminary data.</text>
</comment>
<keyword evidence="4" id="KW-1133">Transmembrane helix</keyword>
<feature type="compositionally biased region" description="Polar residues" evidence="3">
    <location>
        <begin position="270"/>
        <end position="281"/>
    </location>
</feature>
<dbReference type="EC" id="5.2.1.8" evidence="2"/>
<keyword evidence="4" id="KW-0812">Transmembrane</keyword>
<dbReference type="Proteomes" id="UP000281955">
    <property type="component" value="Unassembled WGS sequence"/>
</dbReference>
<dbReference type="PANTHER" id="PTHR45625:SF3">
    <property type="entry name" value="PEPTIDYL-PROLYL CIS-TRANS ISOMERASE B-RELATED"/>
    <property type="match status" value="1"/>
</dbReference>
<dbReference type="EMBL" id="RBWV01000010">
    <property type="protein sequence ID" value="RKS77740.1"/>
    <property type="molecule type" value="Genomic_DNA"/>
</dbReference>
<accession>A0A420XSD5</accession>
<dbReference type="InterPro" id="IPR029000">
    <property type="entry name" value="Cyclophilin-like_dom_sf"/>
</dbReference>
<protein>
    <recommendedName>
        <fullName evidence="2">Peptidyl-prolyl cis-trans isomerase</fullName>
        <shortName evidence="2">PPIase</shortName>
        <ecNumber evidence="2">5.2.1.8</ecNumber>
    </recommendedName>
</protein>
<comment type="function">
    <text evidence="1 2">PPIases accelerate the folding of proteins. It catalyzes the cis-trans isomerization of proline imidic peptide bonds in oligopeptides.</text>
</comment>
<dbReference type="CDD" id="cd00317">
    <property type="entry name" value="cyclophilin"/>
    <property type="match status" value="1"/>
</dbReference>
<keyword evidence="4" id="KW-0472">Membrane</keyword>
<dbReference type="SUPFAM" id="SSF50891">
    <property type="entry name" value="Cyclophilin-like"/>
    <property type="match status" value="1"/>
</dbReference>
<keyword evidence="7" id="KW-1185">Reference proteome</keyword>
<dbReference type="Pfam" id="PF00160">
    <property type="entry name" value="Pro_isomerase"/>
    <property type="match status" value="1"/>
</dbReference>
<comment type="catalytic activity">
    <reaction evidence="2">
        <text>[protein]-peptidylproline (omega=180) = [protein]-peptidylproline (omega=0)</text>
        <dbReference type="Rhea" id="RHEA:16237"/>
        <dbReference type="Rhea" id="RHEA-COMP:10747"/>
        <dbReference type="Rhea" id="RHEA-COMP:10748"/>
        <dbReference type="ChEBI" id="CHEBI:83833"/>
        <dbReference type="ChEBI" id="CHEBI:83834"/>
        <dbReference type="EC" id="5.2.1.8"/>
    </reaction>
</comment>
<evidence type="ECO:0000256" key="3">
    <source>
        <dbReference type="SAM" id="MobiDB-lite"/>
    </source>
</evidence>
<evidence type="ECO:0000313" key="7">
    <source>
        <dbReference type="Proteomes" id="UP000281955"/>
    </source>
</evidence>
<feature type="domain" description="PPIase cyclophilin-type" evidence="5">
    <location>
        <begin position="129"/>
        <end position="277"/>
    </location>
</feature>
<comment type="similarity">
    <text evidence="2">Belongs to the cyclophilin-type PPIase family.</text>
</comment>
<reference evidence="6 7" key="1">
    <citation type="submission" date="2018-10" db="EMBL/GenBank/DDBJ databases">
        <title>Genomic Encyclopedia of Archaeal and Bacterial Type Strains, Phase II (KMG-II): from individual species to whole genera.</title>
        <authorList>
            <person name="Goeker M."/>
        </authorList>
    </citation>
    <scope>NUCLEOTIDE SEQUENCE [LARGE SCALE GENOMIC DNA]</scope>
    <source>
        <strain evidence="6 7">RP-AC37</strain>
    </source>
</reference>
<dbReference type="RefSeq" id="WP_121192739.1">
    <property type="nucleotide sequence ID" value="NZ_RBWV01000010.1"/>
</dbReference>
<dbReference type="InterPro" id="IPR002130">
    <property type="entry name" value="Cyclophilin-type_PPIase_dom"/>
</dbReference>
<dbReference type="PROSITE" id="PS50072">
    <property type="entry name" value="CSA_PPIASE_2"/>
    <property type="match status" value="1"/>
</dbReference>
<dbReference type="InParanoid" id="A0A420XSD5"/>
<feature type="region of interest" description="Disordered" evidence="3">
    <location>
        <begin position="1"/>
        <end position="31"/>
    </location>
</feature>
<dbReference type="InterPro" id="IPR044666">
    <property type="entry name" value="Cyclophilin_A-like"/>
</dbReference>
<feature type="region of interest" description="Disordered" evidence="3">
    <location>
        <begin position="252"/>
        <end position="281"/>
    </location>
</feature>
<proteinExistence type="inferred from homology"/>
<organism evidence="6 7">
    <name type="scientific">Motilibacter peucedani</name>
    <dbReference type="NCBI Taxonomy" id="598650"/>
    <lineage>
        <taxon>Bacteria</taxon>
        <taxon>Bacillati</taxon>
        <taxon>Actinomycetota</taxon>
        <taxon>Actinomycetes</taxon>
        <taxon>Motilibacterales</taxon>
        <taxon>Motilibacteraceae</taxon>
        <taxon>Motilibacter</taxon>
    </lineage>
</organism>
<dbReference type="AlphaFoldDB" id="A0A420XSD5"/>
<gene>
    <name evidence="6" type="ORF">CLV35_1438</name>
</gene>